<dbReference type="InterPro" id="IPR009752">
    <property type="entry name" value="Phage_Mu_GpJ"/>
</dbReference>
<evidence type="ECO:0000256" key="1">
    <source>
        <dbReference type="SAM" id="MobiDB-lite"/>
    </source>
</evidence>
<reference evidence="2 3" key="1">
    <citation type="submission" date="2018-06" db="EMBL/GenBank/DDBJ databases">
        <authorList>
            <consortium name="Pathogen Informatics"/>
            <person name="Doyle S."/>
        </authorList>
    </citation>
    <scope>NUCLEOTIDE SEQUENCE [LARGE SCALE GENOMIC DNA]</scope>
    <source>
        <strain evidence="2 3">NCTC9645</strain>
    </source>
</reference>
<dbReference type="Proteomes" id="UP000250675">
    <property type="component" value="Unassembled WGS sequence"/>
</dbReference>
<evidence type="ECO:0000313" key="3">
    <source>
        <dbReference type="Proteomes" id="UP000250675"/>
    </source>
</evidence>
<dbReference type="Pfam" id="PF07030">
    <property type="entry name" value="Phage_Mu_Gp36"/>
    <property type="match status" value="1"/>
</dbReference>
<evidence type="ECO:0000313" key="2">
    <source>
        <dbReference type="EMBL" id="SQC23543.1"/>
    </source>
</evidence>
<name>A0A2X3DG53_KLEPN</name>
<sequence length="174" mass="18872">MTLTWYVPLSELAERPGAVELSQSTASMGKPVARPEILDALLRGEETSSWPPAEVDVALAAVEKIGDAVEETQGLIDGYLRKRGYKLPLANVPSILTGWARAITRYKLHSHRVSDERTDPIVRDYRDALKLLEQVAAGKFSLGLGDSLPAAGGPPQITGPGRTFSMDSLRDYGK</sequence>
<dbReference type="AlphaFoldDB" id="A0A2X3DG53"/>
<protein>
    <submittedName>
        <fullName evidence="2">Mu-like prophage protein gp36</fullName>
    </submittedName>
</protein>
<accession>A0A2X3DG53</accession>
<proteinExistence type="predicted"/>
<dbReference type="EMBL" id="UASO01000004">
    <property type="protein sequence ID" value="SQC23543.1"/>
    <property type="molecule type" value="Genomic_DNA"/>
</dbReference>
<feature type="region of interest" description="Disordered" evidence="1">
    <location>
        <begin position="151"/>
        <end position="174"/>
    </location>
</feature>
<gene>
    <name evidence="2" type="ORF">NCTC9645_03598</name>
</gene>
<organism evidence="2 3">
    <name type="scientific">Klebsiella pneumoniae</name>
    <dbReference type="NCBI Taxonomy" id="573"/>
    <lineage>
        <taxon>Bacteria</taxon>
        <taxon>Pseudomonadati</taxon>
        <taxon>Pseudomonadota</taxon>
        <taxon>Gammaproteobacteria</taxon>
        <taxon>Enterobacterales</taxon>
        <taxon>Enterobacteriaceae</taxon>
        <taxon>Klebsiella/Raoultella group</taxon>
        <taxon>Klebsiella</taxon>
        <taxon>Klebsiella pneumoniae complex</taxon>
    </lineage>
</organism>